<gene>
    <name evidence="2" type="ORF">FHS44_006948</name>
</gene>
<keyword evidence="3" id="KW-1185">Reference proteome</keyword>
<evidence type="ECO:0000313" key="3">
    <source>
        <dbReference type="Proteomes" id="UP000552644"/>
    </source>
</evidence>
<dbReference type="Proteomes" id="UP000552644">
    <property type="component" value="Unassembled WGS sequence"/>
</dbReference>
<dbReference type="NCBIfam" id="TIGR03083">
    <property type="entry name" value="maleylpyruvate isomerase family mycothiol-dependent enzyme"/>
    <property type="match status" value="1"/>
</dbReference>
<comment type="caution">
    <text evidence="2">The sequence shown here is derived from an EMBL/GenBank/DDBJ whole genome shotgun (WGS) entry which is preliminary data.</text>
</comment>
<proteinExistence type="predicted"/>
<dbReference type="Pfam" id="PF11716">
    <property type="entry name" value="MDMPI_N"/>
    <property type="match status" value="1"/>
</dbReference>
<dbReference type="AlphaFoldDB" id="A0A7W7QUG2"/>
<dbReference type="GO" id="GO:0005886">
    <property type="term" value="C:plasma membrane"/>
    <property type="evidence" value="ECO:0007669"/>
    <property type="project" value="TreeGrafter"/>
</dbReference>
<dbReference type="SUPFAM" id="SSF109854">
    <property type="entry name" value="DinB/YfiT-like putative metalloenzymes"/>
    <property type="match status" value="1"/>
</dbReference>
<dbReference type="PANTHER" id="PTHR40758:SF1">
    <property type="entry name" value="CONSERVED PROTEIN"/>
    <property type="match status" value="1"/>
</dbReference>
<dbReference type="EMBL" id="JACHJP010000011">
    <property type="protein sequence ID" value="MBB4919804.1"/>
    <property type="molecule type" value="Genomic_DNA"/>
</dbReference>
<name>A0A7W7QUG2_9ACTN</name>
<dbReference type="InterPro" id="IPR017517">
    <property type="entry name" value="Maleyloyr_isom"/>
</dbReference>
<protein>
    <submittedName>
        <fullName evidence="2">Uncharacterized protein (TIGR03083 family)</fullName>
    </submittedName>
</protein>
<dbReference type="InterPro" id="IPR024344">
    <property type="entry name" value="MDMPI_metal-binding"/>
</dbReference>
<sequence>MNKPIPAGGAALSGPIPLGHDRHCAEIVTQTDQLRAAVAGADLAAPVPSCPEWNLAQLLRHVGHGHRWAETIVRTRASAPPPDTALRDLPADVPQDAAQLDGWLAEGARQLAETLREAGPHARTWVPVETETPGFWARRFAHETLVHRADATLATGREFTAGQEIAVDALDEWMELASLPQMLDVNPRQRELLGPGRTIRLHATDAGVQAGAEWVVDLTGDTVVCRRGRERAAVALHGPLTALLLVVYRRRPARGGGVEILGDEWLLDFWLDRIGFG</sequence>
<accession>A0A7W7QUG2</accession>
<evidence type="ECO:0000313" key="2">
    <source>
        <dbReference type="EMBL" id="MBB4919804.1"/>
    </source>
</evidence>
<evidence type="ECO:0000259" key="1">
    <source>
        <dbReference type="Pfam" id="PF11716"/>
    </source>
</evidence>
<dbReference type="RefSeq" id="WP_184722710.1">
    <property type="nucleotide sequence ID" value="NZ_JACHJP010000011.1"/>
</dbReference>
<reference evidence="2 3" key="1">
    <citation type="submission" date="2020-08" db="EMBL/GenBank/DDBJ databases">
        <title>Genomic Encyclopedia of Type Strains, Phase III (KMG-III): the genomes of soil and plant-associated and newly described type strains.</title>
        <authorList>
            <person name="Whitman W."/>
        </authorList>
    </citation>
    <scope>NUCLEOTIDE SEQUENCE [LARGE SCALE GENOMIC DNA]</scope>
    <source>
        <strain evidence="2 3">CECT 8840</strain>
    </source>
</reference>
<feature type="domain" description="Mycothiol-dependent maleylpyruvate isomerase metal-binding" evidence="1">
    <location>
        <begin position="25"/>
        <end position="151"/>
    </location>
</feature>
<dbReference type="GO" id="GO:0046872">
    <property type="term" value="F:metal ion binding"/>
    <property type="evidence" value="ECO:0007669"/>
    <property type="project" value="InterPro"/>
</dbReference>
<organism evidence="2 3">
    <name type="scientific">Streptosporangium saharense</name>
    <dbReference type="NCBI Taxonomy" id="1706840"/>
    <lineage>
        <taxon>Bacteria</taxon>
        <taxon>Bacillati</taxon>
        <taxon>Actinomycetota</taxon>
        <taxon>Actinomycetes</taxon>
        <taxon>Streptosporangiales</taxon>
        <taxon>Streptosporangiaceae</taxon>
        <taxon>Streptosporangium</taxon>
    </lineage>
</organism>
<dbReference type="InterPro" id="IPR034660">
    <property type="entry name" value="DinB/YfiT-like"/>
</dbReference>
<dbReference type="PANTHER" id="PTHR40758">
    <property type="entry name" value="CONSERVED PROTEIN"/>
    <property type="match status" value="1"/>
</dbReference>